<organism evidence="10 11">
    <name type="scientific">Mycobacterium attenuatum</name>
    <dbReference type="NCBI Taxonomy" id="2341086"/>
    <lineage>
        <taxon>Bacteria</taxon>
        <taxon>Bacillati</taxon>
        <taxon>Actinomycetota</taxon>
        <taxon>Actinomycetes</taxon>
        <taxon>Mycobacteriales</taxon>
        <taxon>Mycobacteriaceae</taxon>
        <taxon>Mycobacterium</taxon>
    </lineage>
</organism>
<feature type="region of interest" description="Disordered" evidence="7">
    <location>
        <begin position="1015"/>
        <end position="1075"/>
    </location>
</feature>
<comment type="subcellular location">
    <subcellularLocation>
        <location evidence="1">Cell membrane</location>
        <topology evidence="1">Multi-pass membrane protein</topology>
    </subcellularLocation>
</comment>
<dbReference type="Pfam" id="PF03176">
    <property type="entry name" value="MMPL"/>
    <property type="match status" value="2"/>
</dbReference>
<feature type="transmembrane region" description="Helical" evidence="8">
    <location>
        <begin position="875"/>
        <end position="900"/>
    </location>
</feature>
<evidence type="ECO:0000256" key="7">
    <source>
        <dbReference type="SAM" id="MobiDB-lite"/>
    </source>
</evidence>
<comment type="similarity">
    <text evidence="2">Belongs to the resistance-nodulation-cell division (RND) (TC 2.A.6) family. MmpL subfamily.</text>
</comment>
<dbReference type="InterPro" id="IPR023908">
    <property type="entry name" value="xxxLxxG_rpt"/>
</dbReference>
<dbReference type="FunFam" id="1.20.1640.10:FF:000020">
    <property type="entry name" value="Transmembrane transport protein MmpL10"/>
    <property type="match status" value="1"/>
</dbReference>
<accession>A0A498PNF3</accession>
<proteinExistence type="inferred from homology"/>
<feature type="transmembrane region" description="Helical" evidence="8">
    <location>
        <begin position="285"/>
        <end position="304"/>
    </location>
</feature>
<evidence type="ECO:0000259" key="9">
    <source>
        <dbReference type="PROSITE" id="PS50156"/>
    </source>
</evidence>
<evidence type="ECO:0000256" key="8">
    <source>
        <dbReference type="SAM" id="Phobius"/>
    </source>
</evidence>
<gene>
    <name evidence="10" type="primary">mmpL8_1</name>
    <name evidence="10" type="ORF">LAUMK136_00204</name>
</gene>
<evidence type="ECO:0000256" key="1">
    <source>
        <dbReference type="ARBA" id="ARBA00004651"/>
    </source>
</evidence>
<keyword evidence="11" id="KW-1185">Reference proteome</keyword>
<dbReference type="EMBL" id="UPHP01000002">
    <property type="protein sequence ID" value="VBA32135.1"/>
    <property type="molecule type" value="Genomic_DNA"/>
</dbReference>
<evidence type="ECO:0000256" key="5">
    <source>
        <dbReference type="ARBA" id="ARBA00022989"/>
    </source>
</evidence>
<feature type="transmembrane region" description="Helical" evidence="8">
    <location>
        <begin position="412"/>
        <end position="436"/>
    </location>
</feature>
<evidence type="ECO:0000256" key="6">
    <source>
        <dbReference type="ARBA" id="ARBA00023136"/>
    </source>
</evidence>
<dbReference type="Proteomes" id="UP000273307">
    <property type="component" value="Unassembled WGS sequence"/>
</dbReference>
<keyword evidence="4 8" id="KW-0812">Transmembrane</keyword>
<feature type="domain" description="SSD" evidence="9">
    <location>
        <begin position="276"/>
        <end position="382"/>
    </location>
</feature>
<keyword evidence="6 8" id="KW-0472">Membrane</keyword>
<dbReference type="PROSITE" id="PS50156">
    <property type="entry name" value="SSD"/>
    <property type="match status" value="1"/>
</dbReference>
<feature type="transmembrane region" description="Helical" evidence="8">
    <location>
        <begin position="849"/>
        <end position="868"/>
    </location>
</feature>
<evidence type="ECO:0000256" key="2">
    <source>
        <dbReference type="ARBA" id="ARBA00010157"/>
    </source>
</evidence>
<evidence type="ECO:0000313" key="11">
    <source>
        <dbReference type="Proteomes" id="UP000273307"/>
    </source>
</evidence>
<protein>
    <submittedName>
        <fullName evidence="10">Sulfolipid-1 exporter MmpL8</fullName>
    </submittedName>
</protein>
<feature type="transmembrane region" description="Helical" evidence="8">
    <location>
        <begin position="947"/>
        <end position="973"/>
    </location>
</feature>
<dbReference type="OrthoDB" id="2365435at2"/>
<dbReference type="NCBIfam" id="TIGR03057">
    <property type="entry name" value="xxxLxxG_by_4"/>
    <property type="match status" value="1"/>
</dbReference>
<dbReference type="PANTHER" id="PTHR33406">
    <property type="entry name" value="MEMBRANE PROTEIN MJ1562-RELATED"/>
    <property type="match status" value="1"/>
</dbReference>
<feature type="transmembrane region" description="Helical" evidence="8">
    <location>
        <begin position="56"/>
        <end position="76"/>
    </location>
</feature>
<feature type="transmembrane region" description="Helical" evidence="8">
    <location>
        <begin position="227"/>
        <end position="246"/>
    </location>
</feature>
<dbReference type="InterPro" id="IPR004707">
    <property type="entry name" value="MmpL_fam"/>
</dbReference>
<keyword evidence="3" id="KW-1003">Cell membrane</keyword>
<name>A0A498PNF3_9MYCO</name>
<feature type="compositionally biased region" description="Acidic residues" evidence="7">
    <location>
        <begin position="1043"/>
        <end position="1053"/>
    </location>
</feature>
<feature type="transmembrane region" description="Helical" evidence="8">
    <location>
        <begin position="253"/>
        <end position="273"/>
    </location>
</feature>
<dbReference type="PANTHER" id="PTHR33406:SF6">
    <property type="entry name" value="MEMBRANE PROTEIN YDGH-RELATED"/>
    <property type="match status" value="1"/>
</dbReference>
<feature type="transmembrane region" description="Helical" evidence="8">
    <location>
        <begin position="325"/>
        <end position="348"/>
    </location>
</feature>
<dbReference type="SUPFAM" id="SSF82866">
    <property type="entry name" value="Multidrug efflux transporter AcrB transmembrane domain"/>
    <property type="match status" value="2"/>
</dbReference>
<keyword evidence="5 8" id="KW-1133">Transmembrane helix</keyword>
<dbReference type="GO" id="GO:0005886">
    <property type="term" value="C:plasma membrane"/>
    <property type="evidence" value="ECO:0007669"/>
    <property type="project" value="UniProtKB-SubCell"/>
</dbReference>
<feature type="transmembrane region" description="Helical" evidence="8">
    <location>
        <begin position="360"/>
        <end position="383"/>
    </location>
</feature>
<sequence length="1090" mass="115553">MAIGLHCPRSRLTLKPSQNALQRPQSPIVLRRNPNLGLPTGGIFPGLARLVVRRPLLVIGFWVALAAALSVALPPLTQVVREHTVEILPEDAPVMVTAKQMAEAFHEPGSQNVAVVVLTDEHGLSQADEDVYRTLVDRLRHDNHDVVAVQDFINAPPLREVVESKDHKAWFIPVSIAGELGSPQSTQAYTRVTDIVKHTVAGSALTANLTGLPATIADMSAIGQRDLHVIETATIVMVLLILLVVYRNPVTMFLPLLTIGLSLVTAQQVVAGLARLGLGISDQTVVFMTAMMIGAGTDYAVFLISRYHECLRRGVDSDQAIARALASIGKVIAASAATVAVTFVFMSFTRLGVFSTVGPALAVSIAIAFLAAVTLLPAVMVLAGRRGWIAPRRELTSRLWRRSGIHIVRRPIAHLTASLLVLVALAGCATMVRYTYDARAALPSGVESNVGYEAMGRHFSPSSTIPQYIYIHSPHDLRNPQALADLEQMAQRVSQLPDIAMVRGITRPKGESLEEAKLSYQAGEVGGKLSDASQQIAGANGDLDALTAGSRKLADALAAITGQVNQAIAVINGLAGEASRVANQVDASTTLRQIQQLAARLHSNAGSIDEVLNMAGPVLAGLNASPVCTTDPACATARDQLQVLVNARNSGAFDQIADVARQLQAAPDVQNLVATLQAMRASLNQAVQTIQSLGLGSPGGLQQQLAEMQQGANALADGSQRVADGVQQLTEQTKQMGRGLSDAAAFLLSMKLNASKPGMSGFYIPPEAMNDARFKDLASIFVSPDGHAVRYLVQSKLDPFSTAAFDQDKAIIDAAHSAQPNTSLADASIAMSGTTPTYAQMRDYYNHDIRFIIVATIAVVLFILIMLLRAVVAPLYLVASVVVSYLSALGVGVIAFQLIGGQPLGWSVPGMAFIVLVAVGADYNMLLVSRIRDESPNGIRSGVIRTVGTTGGVITSAGIIFAASMFGMLFASISTMVQAGFIIGVGLLLDTFLVRTITVPSLAVLVGNANWWPSRQRPKQRQVRPQALVPAEPSRPSNRPDPGTDDEPSEPDGAELVPVYAGASRGTSGSADGVDPDCVVWLWAMSASRN</sequence>
<dbReference type="AlphaFoldDB" id="A0A498PNF3"/>
<evidence type="ECO:0000256" key="4">
    <source>
        <dbReference type="ARBA" id="ARBA00022692"/>
    </source>
</evidence>
<evidence type="ECO:0000313" key="10">
    <source>
        <dbReference type="EMBL" id="VBA32135.1"/>
    </source>
</evidence>
<dbReference type="InterPro" id="IPR000731">
    <property type="entry name" value="SSD"/>
</dbReference>
<reference evidence="10 11" key="1">
    <citation type="submission" date="2018-09" db="EMBL/GenBank/DDBJ databases">
        <authorList>
            <person name="Tagini F."/>
        </authorList>
    </citation>
    <scope>NUCLEOTIDE SEQUENCE [LARGE SCALE GENOMIC DNA]</scope>
    <source>
        <strain evidence="10 11">MK136</strain>
    </source>
</reference>
<dbReference type="InterPro" id="IPR050545">
    <property type="entry name" value="Mycobact_MmpL"/>
</dbReference>
<evidence type="ECO:0000256" key="3">
    <source>
        <dbReference type="ARBA" id="ARBA00022475"/>
    </source>
</evidence>
<dbReference type="InterPro" id="IPR004869">
    <property type="entry name" value="MMPL_dom"/>
</dbReference>
<dbReference type="NCBIfam" id="TIGR00833">
    <property type="entry name" value="actII"/>
    <property type="match status" value="1"/>
</dbReference>
<dbReference type="Gene3D" id="1.20.1640.10">
    <property type="entry name" value="Multidrug efflux transporter AcrB transmembrane domain"/>
    <property type="match status" value="2"/>
</dbReference>
<feature type="transmembrane region" description="Helical" evidence="8">
    <location>
        <begin position="906"/>
        <end position="926"/>
    </location>
</feature>